<dbReference type="InterPro" id="IPR001352">
    <property type="entry name" value="RNase_HII/HIII"/>
</dbReference>
<dbReference type="PANTHER" id="PTHR10954">
    <property type="entry name" value="RIBONUCLEASE H2 SUBUNIT A"/>
    <property type="match status" value="1"/>
</dbReference>
<keyword evidence="10 14" id="KW-0479">Metal-binding</keyword>
<evidence type="ECO:0000256" key="3">
    <source>
        <dbReference type="ARBA" id="ARBA00004065"/>
    </source>
</evidence>
<dbReference type="Proteomes" id="UP000199355">
    <property type="component" value="Unassembled WGS sequence"/>
</dbReference>
<evidence type="ECO:0000256" key="5">
    <source>
        <dbReference type="ARBA" id="ARBA00007383"/>
    </source>
</evidence>
<comment type="cofactor">
    <cofactor evidence="2">
        <name>Mg(2+)</name>
        <dbReference type="ChEBI" id="CHEBI:18420"/>
    </cofactor>
</comment>
<evidence type="ECO:0000256" key="15">
    <source>
        <dbReference type="PROSITE-ProRule" id="PRU01319"/>
    </source>
</evidence>
<dbReference type="PANTHER" id="PTHR10954:SF18">
    <property type="entry name" value="RIBONUCLEASE HII"/>
    <property type="match status" value="1"/>
</dbReference>
<keyword evidence="12 14" id="KW-0378">Hydrolase</keyword>
<keyword evidence="9 14" id="KW-0540">Nuclease</keyword>
<dbReference type="CDD" id="cd07182">
    <property type="entry name" value="RNase_HII_bacteria_HII_like"/>
    <property type="match status" value="1"/>
</dbReference>
<dbReference type="GO" id="GO:0004523">
    <property type="term" value="F:RNA-DNA hybrid ribonuclease activity"/>
    <property type="evidence" value="ECO:0007669"/>
    <property type="project" value="UniProtKB-UniRule"/>
</dbReference>
<dbReference type="GO" id="GO:0006298">
    <property type="term" value="P:mismatch repair"/>
    <property type="evidence" value="ECO:0007669"/>
    <property type="project" value="TreeGrafter"/>
</dbReference>
<dbReference type="InterPro" id="IPR036397">
    <property type="entry name" value="RNaseH_sf"/>
</dbReference>
<dbReference type="InterPro" id="IPR012337">
    <property type="entry name" value="RNaseH-like_sf"/>
</dbReference>
<dbReference type="InterPro" id="IPR022898">
    <property type="entry name" value="RNase_HII"/>
</dbReference>
<gene>
    <name evidence="14" type="primary">rnhB</name>
    <name evidence="18" type="ORF">SAMN05192586_11082</name>
</gene>
<dbReference type="SUPFAM" id="SSF53098">
    <property type="entry name" value="Ribonuclease H-like"/>
    <property type="match status" value="1"/>
</dbReference>
<dbReference type="NCBIfam" id="NF000595">
    <property type="entry name" value="PRK00015.1-3"/>
    <property type="match status" value="1"/>
</dbReference>
<comment type="function">
    <text evidence="3 14 16">Endonuclease that specifically degrades the RNA of RNA-DNA hybrids.</text>
</comment>
<proteinExistence type="inferred from homology"/>
<evidence type="ECO:0000256" key="2">
    <source>
        <dbReference type="ARBA" id="ARBA00001946"/>
    </source>
</evidence>
<dbReference type="Gene3D" id="3.30.420.10">
    <property type="entry name" value="Ribonuclease H-like superfamily/Ribonuclease H"/>
    <property type="match status" value="1"/>
</dbReference>
<keyword evidence="19" id="KW-1185">Reference proteome</keyword>
<evidence type="ECO:0000256" key="4">
    <source>
        <dbReference type="ARBA" id="ARBA00004496"/>
    </source>
</evidence>
<name>A0A1G7N572_9BACT</name>
<protein>
    <recommendedName>
        <fullName evidence="7 14">Ribonuclease HII</fullName>
        <shortName evidence="14">RNase HII</shortName>
        <ecNumber evidence="6 14">3.1.26.4</ecNumber>
    </recommendedName>
</protein>
<comment type="similarity">
    <text evidence="5 14 16">Belongs to the RNase HII family.</text>
</comment>
<dbReference type="Pfam" id="PF01351">
    <property type="entry name" value="RNase_HII"/>
    <property type="match status" value="1"/>
</dbReference>
<evidence type="ECO:0000313" key="18">
    <source>
        <dbReference type="EMBL" id="SDF68480.1"/>
    </source>
</evidence>
<dbReference type="GO" id="GO:0003723">
    <property type="term" value="F:RNA binding"/>
    <property type="evidence" value="ECO:0007669"/>
    <property type="project" value="UniProtKB-UniRule"/>
</dbReference>
<evidence type="ECO:0000256" key="12">
    <source>
        <dbReference type="ARBA" id="ARBA00022801"/>
    </source>
</evidence>
<feature type="binding site" evidence="14 15">
    <location>
        <position position="50"/>
    </location>
    <ligand>
        <name>a divalent metal cation</name>
        <dbReference type="ChEBI" id="CHEBI:60240"/>
    </ligand>
</feature>
<keyword evidence="8 14" id="KW-0963">Cytoplasm</keyword>
<feature type="domain" description="RNase H type-2" evidence="17">
    <location>
        <begin position="44"/>
        <end position="257"/>
    </location>
</feature>
<evidence type="ECO:0000256" key="14">
    <source>
        <dbReference type="HAMAP-Rule" id="MF_00052"/>
    </source>
</evidence>
<dbReference type="HAMAP" id="MF_00052_B">
    <property type="entry name" value="RNase_HII_B"/>
    <property type="match status" value="1"/>
</dbReference>
<sequence>MPRSAHGPRPAAAPGGPRFLSLLAVAADSPAAAAATEAPLPDGRLMAGIDEAGRGCLAGPVVAAAVILPPVFDLPGLTDSKACSARTRERLAPRIRQCAAAWGLGVVWPARIDQINILQATFEAMCRAVRCLRRGPEPLCPELLCIDGNQTLPPALLAAHWARAQRDAAQPAPLPLQQALVRGDARVPAISAASILAKTYRDALMTRLDRRWPGYGFAAHKGYGTREHLAALRRLGPCPLHRMTFAGVRPPAAGPAQGSLLP</sequence>
<comment type="subcellular location">
    <subcellularLocation>
        <location evidence="4 14">Cytoplasm</location>
    </subcellularLocation>
</comment>
<dbReference type="PROSITE" id="PS51975">
    <property type="entry name" value="RNASE_H_2"/>
    <property type="match status" value="1"/>
</dbReference>
<evidence type="ECO:0000256" key="16">
    <source>
        <dbReference type="RuleBase" id="RU003515"/>
    </source>
</evidence>
<evidence type="ECO:0000256" key="9">
    <source>
        <dbReference type="ARBA" id="ARBA00022722"/>
    </source>
</evidence>
<dbReference type="EC" id="3.1.26.4" evidence="6 14"/>
<evidence type="ECO:0000256" key="13">
    <source>
        <dbReference type="ARBA" id="ARBA00023211"/>
    </source>
</evidence>
<accession>A0A1G7N572</accession>
<organism evidence="18 19">
    <name type="scientific">Desulfovibrio legallii</name>
    <dbReference type="NCBI Taxonomy" id="571438"/>
    <lineage>
        <taxon>Bacteria</taxon>
        <taxon>Pseudomonadati</taxon>
        <taxon>Thermodesulfobacteriota</taxon>
        <taxon>Desulfovibrionia</taxon>
        <taxon>Desulfovibrionales</taxon>
        <taxon>Desulfovibrionaceae</taxon>
        <taxon>Desulfovibrio</taxon>
    </lineage>
</organism>
<dbReference type="STRING" id="571438.SAMN05192586_11082"/>
<dbReference type="GO" id="GO:0030145">
    <property type="term" value="F:manganese ion binding"/>
    <property type="evidence" value="ECO:0007669"/>
    <property type="project" value="UniProtKB-UniRule"/>
</dbReference>
<feature type="binding site" evidence="14 15">
    <location>
        <position position="147"/>
    </location>
    <ligand>
        <name>a divalent metal cation</name>
        <dbReference type="ChEBI" id="CHEBI:60240"/>
    </ligand>
</feature>
<reference evidence="19" key="1">
    <citation type="submission" date="2016-10" db="EMBL/GenBank/DDBJ databases">
        <authorList>
            <person name="Varghese N."/>
            <person name="Submissions S."/>
        </authorList>
    </citation>
    <scope>NUCLEOTIDE SEQUENCE [LARGE SCALE GENOMIC DNA]</scope>
    <source>
        <strain evidence="19">KHC7</strain>
    </source>
</reference>
<keyword evidence="13 14" id="KW-0464">Manganese</keyword>
<evidence type="ECO:0000256" key="10">
    <source>
        <dbReference type="ARBA" id="ARBA00022723"/>
    </source>
</evidence>
<evidence type="ECO:0000256" key="8">
    <source>
        <dbReference type="ARBA" id="ARBA00022490"/>
    </source>
</evidence>
<evidence type="ECO:0000256" key="1">
    <source>
        <dbReference type="ARBA" id="ARBA00000077"/>
    </source>
</evidence>
<evidence type="ECO:0000256" key="7">
    <source>
        <dbReference type="ARBA" id="ARBA00019179"/>
    </source>
</evidence>
<evidence type="ECO:0000259" key="17">
    <source>
        <dbReference type="PROSITE" id="PS51975"/>
    </source>
</evidence>
<evidence type="ECO:0000313" key="19">
    <source>
        <dbReference type="Proteomes" id="UP000199355"/>
    </source>
</evidence>
<dbReference type="GO" id="GO:0032299">
    <property type="term" value="C:ribonuclease H2 complex"/>
    <property type="evidence" value="ECO:0007669"/>
    <property type="project" value="TreeGrafter"/>
</dbReference>
<dbReference type="AlphaFoldDB" id="A0A1G7N572"/>
<dbReference type="GO" id="GO:0005737">
    <property type="term" value="C:cytoplasm"/>
    <property type="evidence" value="ECO:0007669"/>
    <property type="project" value="UniProtKB-SubCell"/>
</dbReference>
<dbReference type="InterPro" id="IPR024567">
    <property type="entry name" value="RNase_HII/HIII_dom"/>
</dbReference>
<dbReference type="GO" id="GO:0043137">
    <property type="term" value="P:DNA replication, removal of RNA primer"/>
    <property type="evidence" value="ECO:0007669"/>
    <property type="project" value="TreeGrafter"/>
</dbReference>
<evidence type="ECO:0000256" key="11">
    <source>
        <dbReference type="ARBA" id="ARBA00022759"/>
    </source>
</evidence>
<evidence type="ECO:0000256" key="6">
    <source>
        <dbReference type="ARBA" id="ARBA00012180"/>
    </source>
</evidence>
<comment type="cofactor">
    <cofactor evidence="14 15">
        <name>Mn(2+)</name>
        <dbReference type="ChEBI" id="CHEBI:29035"/>
    </cofactor>
    <cofactor evidence="14 15">
        <name>Mg(2+)</name>
        <dbReference type="ChEBI" id="CHEBI:18420"/>
    </cofactor>
    <text evidence="14 15">Manganese or magnesium. Binds 1 divalent metal ion per monomer in the absence of substrate. May bind a second metal ion after substrate binding.</text>
</comment>
<keyword evidence="11 14" id="KW-0255">Endonuclease</keyword>
<feature type="binding site" evidence="14 15">
    <location>
        <position position="51"/>
    </location>
    <ligand>
        <name>a divalent metal cation</name>
        <dbReference type="ChEBI" id="CHEBI:60240"/>
    </ligand>
</feature>
<comment type="catalytic activity">
    <reaction evidence="1 14 15 16">
        <text>Endonucleolytic cleavage to 5'-phosphomonoester.</text>
        <dbReference type="EC" id="3.1.26.4"/>
    </reaction>
</comment>
<dbReference type="EMBL" id="FNBX01000010">
    <property type="protein sequence ID" value="SDF68480.1"/>
    <property type="molecule type" value="Genomic_DNA"/>
</dbReference>